<gene>
    <name evidence="1" type="ORF">EPI10_016429</name>
</gene>
<proteinExistence type="predicted"/>
<dbReference type="Proteomes" id="UP000325315">
    <property type="component" value="Unassembled WGS sequence"/>
</dbReference>
<reference evidence="2" key="1">
    <citation type="journal article" date="2019" name="Plant Biotechnol. J.">
        <title>Genome sequencing of the Australian wild diploid species Gossypium australe highlights disease resistance and delayed gland morphogenesis.</title>
        <authorList>
            <person name="Cai Y."/>
            <person name="Cai X."/>
            <person name="Wang Q."/>
            <person name="Wang P."/>
            <person name="Zhang Y."/>
            <person name="Cai C."/>
            <person name="Xu Y."/>
            <person name="Wang K."/>
            <person name="Zhou Z."/>
            <person name="Wang C."/>
            <person name="Geng S."/>
            <person name="Li B."/>
            <person name="Dong Q."/>
            <person name="Hou Y."/>
            <person name="Wang H."/>
            <person name="Ai P."/>
            <person name="Liu Z."/>
            <person name="Yi F."/>
            <person name="Sun M."/>
            <person name="An G."/>
            <person name="Cheng J."/>
            <person name="Zhang Y."/>
            <person name="Shi Q."/>
            <person name="Xie Y."/>
            <person name="Shi X."/>
            <person name="Chang Y."/>
            <person name="Huang F."/>
            <person name="Chen Y."/>
            <person name="Hong S."/>
            <person name="Mi L."/>
            <person name="Sun Q."/>
            <person name="Zhang L."/>
            <person name="Zhou B."/>
            <person name="Peng R."/>
            <person name="Zhang X."/>
            <person name="Liu F."/>
        </authorList>
    </citation>
    <scope>NUCLEOTIDE SEQUENCE [LARGE SCALE GENOMIC DNA]</scope>
    <source>
        <strain evidence="2">cv. PA1801</strain>
    </source>
</reference>
<dbReference type="PANTHER" id="PTHR33067">
    <property type="entry name" value="RNA-DIRECTED DNA POLYMERASE-RELATED"/>
    <property type="match status" value="1"/>
</dbReference>
<dbReference type="OrthoDB" id="1305902at2759"/>
<protein>
    <submittedName>
        <fullName evidence="1">Gag-asp_proteas domain-containing protein</fullName>
    </submittedName>
</protein>
<dbReference type="AlphaFoldDB" id="A0A5B6VNY6"/>
<accession>A0A5B6VNY6</accession>
<sequence length="390" mass="44730">MDDESLYEAWEKLKELLCRCPHYGIPHCIQLETFYNGLNVQTRLVVDASANGVLLSKSYNEAYGIIDRIASKNCQWLTNRPYSGRRVARVHEVDALASLLAHVFSISSMLKQFTTNALNHVATQPPRQFDVVSYAYMAKNDALIQCQVATLKNLENKVGQLATELRPQGAFPSDMKNPRNFGKEHCKIVALRSGKTLEPKDVLKELHINIPLVEALEQMPNYVKFMKDIMSKKKRLSEFEIVALTKEWNAFLHNKLPLKMKDPRSFTIPYNIGESYCSKALCDLGENNFVEDPLENTLWSEPLEDKEGNESIALMKANLMDYVQLVRFEPLQLEAREYAQMKLSIEEPPKPELKVLPYHLKYVYLGNDSTFPMIISTELTEHQEKQLIEV</sequence>
<organism evidence="1 2">
    <name type="scientific">Gossypium australe</name>
    <dbReference type="NCBI Taxonomy" id="47621"/>
    <lineage>
        <taxon>Eukaryota</taxon>
        <taxon>Viridiplantae</taxon>
        <taxon>Streptophyta</taxon>
        <taxon>Embryophyta</taxon>
        <taxon>Tracheophyta</taxon>
        <taxon>Spermatophyta</taxon>
        <taxon>Magnoliopsida</taxon>
        <taxon>eudicotyledons</taxon>
        <taxon>Gunneridae</taxon>
        <taxon>Pentapetalae</taxon>
        <taxon>rosids</taxon>
        <taxon>malvids</taxon>
        <taxon>Malvales</taxon>
        <taxon>Malvaceae</taxon>
        <taxon>Malvoideae</taxon>
        <taxon>Gossypium</taxon>
    </lineage>
</organism>
<evidence type="ECO:0000313" key="2">
    <source>
        <dbReference type="Proteomes" id="UP000325315"/>
    </source>
</evidence>
<evidence type="ECO:0000313" key="1">
    <source>
        <dbReference type="EMBL" id="KAA3470744.1"/>
    </source>
</evidence>
<name>A0A5B6VNY6_9ROSI</name>
<dbReference type="EMBL" id="SMMG02000006">
    <property type="protein sequence ID" value="KAA3470744.1"/>
    <property type="molecule type" value="Genomic_DNA"/>
</dbReference>
<dbReference type="PANTHER" id="PTHR33067:SF39">
    <property type="entry name" value="TRANSCRIPTION FACTOR INTERACTOR AND REGULATOR CCHC(ZN) FAMILY"/>
    <property type="match status" value="1"/>
</dbReference>
<keyword evidence="2" id="KW-1185">Reference proteome</keyword>
<comment type="caution">
    <text evidence="1">The sequence shown here is derived from an EMBL/GenBank/DDBJ whole genome shotgun (WGS) entry which is preliminary data.</text>
</comment>